<keyword evidence="2" id="KW-1185">Reference proteome</keyword>
<sequence length="132" mass="14952">MQTFVKKSKLIILSFIVIIFSCKDTAELRDKERDEQKLAEEYAEIQRLSLSTNCEDAKDWTFTSIGSRACGGPASYIAYSTKIDVNAFLDLIKLYSAHQYQYNQKWGVISPCSIIIPPTGVICENGKPKLQY</sequence>
<organism evidence="1 2">
    <name type="scientific">Pedobacter rhizosphaerae</name>
    <dbReference type="NCBI Taxonomy" id="390241"/>
    <lineage>
        <taxon>Bacteria</taxon>
        <taxon>Pseudomonadati</taxon>
        <taxon>Bacteroidota</taxon>
        <taxon>Sphingobacteriia</taxon>
        <taxon>Sphingobacteriales</taxon>
        <taxon>Sphingobacteriaceae</taxon>
        <taxon>Pedobacter</taxon>
    </lineage>
</organism>
<gene>
    <name evidence="1" type="ORF">SAMN04488023_10624</name>
</gene>
<reference evidence="1 2" key="1">
    <citation type="submission" date="2016-10" db="EMBL/GenBank/DDBJ databases">
        <authorList>
            <person name="de Groot N.N."/>
        </authorList>
    </citation>
    <scope>NUCLEOTIDE SEQUENCE [LARGE SCALE GENOMIC DNA]</scope>
    <source>
        <strain evidence="1 2">DSM 18610</strain>
    </source>
</reference>
<dbReference type="PROSITE" id="PS51257">
    <property type="entry name" value="PROKAR_LIPOPROTEIN"/>
    <property type="match status" value="1"/>
</dbReference>
<evidence type="ECO:0000313" key="2">
    <source>
        <dbReference type="Proteomes" id="UP000199572"/>
    </source>
</evidence>
<dbReference type="EMBL" id="FOGG01000006">
    <property type="protein sequence ID" value="SER24251.1"/>
    <property type="molecule type" value="Genomic_DNA"/>
</dbReference>
<dbReference type="AlphaFoldDB" id="A0A1H9ML30"/>
<protein>
    <submittedName>
        <fullName evidence="1">Uncharacterized protein</fullName>
    </submittedName>
</protein>
<dbReference type="Proteomes" id="UP000199572">
    <property type="component" value="Unassembled WGS sequence"/>
</dbReference>
<dbReference type="OrthoDB" id="5526158at2"/>
<accession>A0A1H9ML30</accession>
<dbReference type="RefSeq" id="WP_090882625.1">
    <property type="nucleotide sequence ID" value="NZ_FOGG01000006.1"/>
</dbReference>
<evidence type="ECO:0000313" key="1">
    <source>
        <dbReference type="EMBL" id="SER24251.1"/>
    </source>
</evidence>
<name>A0A1H9ML30_9SPHI</name>
<proteinExistence type="predicted"/>